<dbReference type="CDD" id="cd08195">
    <property type="entry name" value="DHQS"/>
    <property type="match status" value="1"/>
</dbReference>
<evidence type="ECO:0000256" key="8">
    <source>
        <dbReference type="ARBA" id="ARBA00017684"/>
    </source>
</evidence>
<evidence type="ECO:0000256" key="14">
    <source>
        <dbReference type="ARBA" id="ARBA00023027"/>
    </source>
</evidence>
<dbReference type="HAMAP" id="MF_00110">
    <property type="entry name" value="DHQ_synthase"/>
    <property type="match status" value="1"/>
</dbReference>
<feature type="domain" description="3-dehydroquinate synthase C-terminal" evidence="20">
    <location>
        <begin position="188"/>
        <end position="337"/>
    </location>
</feature>
<feature type="binding site" evidence="18">
    <location>
        <position position="276"/>
    </location>
    <ligand>
        <name>Zn(2+)</name>
        <dbReference type="ChEBI" id="CHEBI:29105"/>
    </ligand>
</feature>
<dbReference type="Pfam" id="PF24621">
    <property type="entry name" value="DHQS_C"/>
    <property type="match status" value="1"/>
</dbReference>
<dbReference type="NCBIfam" id="TIGR01357">
    <property type="entry name" value="aroB"/>
    <property type="match status" value="1"/>
</dbReference>
<keyword evidence="12 18" id="KW-0547">Nucleotide-binding</keyword>
<protein>
    <recommendedName>
        <fullName evidence="8 18">3-dehydroquinate synthase</fullName>
        <shortName evidence="18">DHQS</shortName>
        <ecNumber evidence="7 18">4.2.3.4</ecNumber>
    </recommendedName>
</protein>
<dbReference type="RefSeq" id="WP_088056676.1">
    <property type="nucleotide sequence ID" value="NZ_CP127378.1"/>
</dbReference>
<evidence type="ECO:0000256" key="17">
    <source>
        <dbReference type="ARBA" id="ARBA00023285"/>
    </source>
</evidence>
<dbReference type="InterPro" id="IPR030960">
    <property type="entry name" value="DHQS/DOIS_N"/>
</dbReference>
<evidence type="ECO:0000256" key="1">
    <source>
        <dbReference type="ARBA" id="ARBA00001393"/>
    </source>
</evidence>
<keyword evidence="15 18" id="KW-0057">Aromatic amino acid biosynthesis</keyword>
<dbReference type="GO" id="GO:0003856">
    <property type="term" value="F:3-dehydroquinate synthase activity"/>
    <property type="evidence" value="ECO:0007669"/>
    <property type="project" value="UniProtKB-EC"/>
</dbReference>
<reference evidence="21 22" key="1">
    <citation type="submission" date="2017-05" db="EMBL/GenBank/DDBJ databases">
        <authorList>
            <person name="Blom J."/>
        </authorList>
    </citation>
    <scope>NUCLEOTIDE SEQUENCE [LARGE SCALE GENOMIC DNA]</scope>
    <source>
        <strain evidence="21">PD885</strain>
    </source>
</reference>
<keyword evidence="22" id="KW-1185">Reference proteome</keyword>
<dbReference type="InterPro" id="IPR056179">
    <property type="entry name" value="DHQS_C"/>
</dbReference>
<evidence type="ECO:0000256" key="5">
    <source>
        <dbReference type="ARBA" id="ARBA00004661"/>
    </source>
</evidence>
<evidence type="ECO:0000256" key="7">
    <source>
        <dbReference type="ARBA" id="ARBA00013031"/>
    </source>
</evidence>
<feature type="binding site" evidence="18">
    <location>
        <position position="191"/>
    </location>
    <ligand>
        <name>Zn(2+)</name>
        <dbReference type="ChEBI" id="CHEBI:29105"/>
    </ligand>
</feature>
<comment type="subcellular location">
    <subcellularLocation>
        <location evidence="4 18">Cytoplasm</location>
    </subcellularLocation>
</comment>
<dbReference type="InterPro" id="IPR030963">
    <property type="entry name" value="DHQ_synth_fam"/>
</dbReference>
<evidence type="ECO:0000256" key="4">
    <source>
        <dbReference type="ARBA" id="ARBA00004496"/>
    </source>
</evidence>
<evidence type="ECO:0000259" key="20">
    <source>
        <dbReference type="Pfam" id="PF24621"/>
    </source>
</evidence>
<accession>A0ABY1RLW2</accession>
<comment type="similarity">
    <text evidence="6 18">Belongs to the sugar phosphate cyclases superfamily. Dehydroquinate synthase family.</text>
</comment>
<dbReference type="Pfam" id="PF01761">
    <property type="entry name" value="DHQ_synthase"/>
    <property type="match status" value="1"/>
</dbReference>
<comment type="cofactor">
    <cofactor evidence="18">
        <name>Co(2+)</name>
        <dbReference type="ChEBI" id="CHEBI:48828"/>
    </cofactor>
    <cofactor evidence="18">
        <name>Zn(2+)</name>
        <dbReference type="ChEBI" id="CHEBI:29105"/>
    </cofactor>
    <text evidence="18">Binds 1 divalent metal cation per subunit. Can use either Co(2+) or Zn(2+).</text>
</comment>
<comment type="pathway">
    <text evidence="5 18">Metabolic intermediate biosynthesis; chorismate biosynthesis; chorismate from D-erythrose 4-phosphate and phosphoenolpyruvate: step 2/7.</text>
</comment>
<dbReference type="InterPro" id="IPR050071">
    <property type="entry name" value="Dehydroquinate_synthase"/>
</dbReference>
<feature type="binding site" evidence="18">
    <location>
        <begin position="136"/>
        <end position="137"/>
    </location>
    <ligand>
        <name>NAD(+)</name>
        <dbReference type="ChEBI" id="CHEBI:57540"/>
    </ligand>
</feature>
<organism evidence="21 22">
    <name type="scientific">Xanthomonas fragariae</name>
    <dbReference type="NCBI Taxonomy" id="48664"/>
    <lineage>
        <taxon>Bacteria</taxon>
        <taxon>Pseudomonadati</taxon>
        <taxon>Pseudomonadota</taxon>
        <taxon>Gammaproteobacteria</taxon>
        <taxon>Lysobacterales</taxon>
        <taxon>Lysobacteraceae</taxon>
        <taxon>Xanthomonas</taxon>
    </lineage>
</organism>
<dbReference type="PIRSF" id="PIRSF001455">
    <property type="entry name" value="DHQ_synth"/>
    <property type="match status" value="1"/>
</dbReference>
<evidence type="ECO:0000313" key="22">
    <source>
        <dbReference type="Proteomes" id="UP000195877"/>
    </source>
</evidence>
<dbReference type="SUPFAM" id="SSF56796">
    <property type="entry name" value="Dehydroquinate synthase-like"/>
    <property type="match status" value="1"/>
</dbReference>
<keyword evidence="10 18" id="KW-0028">Amino-acid biosynthesis</keyword>
<dbReference type="GeneID" id="61893392"/>
<evidence type="ECO:0000256" key="12">
    <source>
        <dbReference type="ARBA" id="ARBA00022741"/>
    </source>
</evidence>
<proteinExistence type="inferred from homology"/>
<comment type="cofactor">
    <cofactor evidence="2 18">
        <name>NAD(+)</name>
        <dbReference type="ChEBI" id="CHEBI:57540"/>
    </cofactor>
</comment>
<keyword evidence="14 18" id="KW-0520">NAD</keyword>
<evidence type="ECO:0000313" key="21">
    <source>
        <dbReference type="EMBL" id="SMQ98233.1"/>
    </source>
</evidence>
<feature type="binding site" evidence="18">
    <location>
        <position position="149"/>
    </location>
    <ligand>
        <name>NAD(+)</name>
        <dbReference type="ChEBI" id="CHEBI:57540"/>
    </ligand>
</feature>
<feature type="binding site" evidence="18">
    <location>
        <position position="158"/>
    </location>
    <ligand>
        <name>NAD(+)</name>
        <dbReference type="ChEBI" id="CHEBI:57540"/>
    </ligand>
</feature>
<evidence type="ECO:0000256" key="9">
    <source>
        <dbReference type="ARBA" id="ARBA00022490"/>
    </source>
</evidence>
<evidence type="ECO:0000256" key="16">
    <source>
        <dbReference type="ARBA" id="ARBA00023239"/>
    </source>
</evidence>
<evidence type="ECO:0000256" key="15">
    <source>
        <dbReference type="ARBA" id="ARBA00023141"/>
    </source>
</evidence>
<dbReference type="InterPro" id="IPR016037">
    <property type="entry name" value="DHQ_synth_AroB"/>
</dbReference>
<keyword evidence="9 18" id="KW-0963">Cytoplasm</keyword>
<gene>
    <name evidence="18 21" type="primary">aroB</name>
    <name evidence="21" type="ORF">PD885_00975</name>
</gene>
<dbReference type="Gene3D" id="1.20.1090.10">
    <property type="entry name" value="Dehydroquinate synthase-like - alpha domain"/>
    <property type="match status" value="1"/>
</dbReference>
<dbReference type="Proteomes" id="UP000195877">
    <property type="component" value="Chromosome 1"/>
</dbReference>
<name>A0ABY1RLW2_9XANT</name>
<sequence length="382" mass="40110">MILPRSWRSVDVDGAQPYTITIAPGLLADGARLASHVRGRHVLLLSDSQVAPHYAAGVRGALLQARTDLQIGELVIAAGEASKTLDNFGAAITALAELGATRDACVFALGGGVVGDLAGFAAACWMRGVDCVQLPTSLLAMVDSSVGGKTAVDIPQGKNLVGAFHPPRAVIADTDTLRTLPARELRAGLAEVIKYGAIGDPLFFQWLHAERRALLDSDAAALAQAIARSCEHKAEIVARDPLEKGERALLNLGHSFGHAIETEQGYGASGNDNLNHGEAVAVGMVLAARLSAALGMSDAQDTEALRGLLHDFELPTEIPAGLSPEALLGRMRLDKKNIAGRLRLVLWRGIGKAQVVPDVDEAAVLQILASRGAPRRSLKRDG</sequence>
<evidence type="ECO:0000256" key="18">
    <source>
        <dbReference type="HAMAP-Rule" id="MF_00110"/>
    </source>
</evidence>
<evidence type="ECO:0000256" key="2">
    <source>
        <dbReference type="ARBA" id="ARBA00001911"/>
    </source>
</evidence>
<evidence type="ECO:0000256" key="10">
    <source>
        <dbReference type="ARBA" id="ARBA00022605"/>
    </source>
</evidence>
<dbReference type="EC" id="4.2.3.4" evidence="7 18"/>
<evidence type="ECO:0000259" key="19">
    <source>
        <dbReference type="Pfam" id="PF01761"/>
    </source>
</evidence>
<feature type="binding site" evidence="18">
    <location>
        <position position="254"/>
    </location>
    <ligand>
        <name>Zn(2+)</name>
        <dbReference type="ChEBI" id="CHEBI:29105"/>
    </ligand>
</feature>
<keyword evidence="11 18" id="KW-0479">Metal-binding</keyword>
<feature type="domain" description="3-dehydroquinate synthase N-terminal" evidence="19">
    <location>
        <begin position="74"/>
        <end position="186"/>
    </location>
</feature>
<dbReference type="EMBL" id="LT853882">
    <property type="protein sequence ID" value="SMQ98233.1"/>
    <property type="molecule type" value="Genomic_DNA"/>
</dbReference>
<evidence type="ECO:0000256" key="6">
    <source>
        <dbReference type="ARBA" id="ARBA00005412"/>
    </source>
</evidence>
<dbReference type="PANTHER" id="PTHR43622">
    <property type="entry name" value="3-DEHYDROQUINATE SYNTHASE"/>
    <property type="match status" value="1"/>
</dbReference>
<evidence type="ECO:0000256" key="11">
    <source>
        <dbReference type="ARBA" id="ARBA00022723"/>
    </source>
</evidence>
<dbReference type="Gene3D" id="3.40.50.1970">
    <property type="match status" value="1"/>
</dbReference>
<keyword evidence="17 18" id="KW-0170">Cobalt</keyword>
<comment type="caution">
    <text evidence="18">Lacks conserved residue(s) required for the propagation of feature annotation.</text>
</comment>
<comment type="function">
    <text evidence="3 18">Catalyzes the conversion of 3-deoxy-D-arabino-heptulosonate 7-phosphate (DAHP) to dehydroquinate (DHQ).</text>
</comment>
<comment type="catalytic activity">
    <reaction evidence="1 18">
        <text>7-phospho-2-dehydro-3-deoxy-D-arabino-heptonate = 3-dehydroquinate + phosphate</text>
        <dbReference type="Rhea" id="RHEA:21968"/>
        <dbReference type="ChEBI" id="CHEBI:32364"/>
        <dbReference type="ChEBI" id="CHEBI:43474"/>
        <dbReference type="ChEBI" id="CHEBI:58394"/>
        <dbReference type="EC" id="4.2.3.4"/>
    </reaction>
</comment>
<evidence type="ECO:0000256" key="13">
    <source>
        <dbReference type="ARBA" id="ARBA00022833"/>
    </source>
</evidence>
<dbReference type="PANTHER" id="PTHR43622:SF7">
    <property type="entry name" value="3-DEHYDROQUINATE SYNTHASE, CHLOROPLASTIC"/>
    <property type="match status" value="1"/>
</dbReference>
<feature type="binding site" evidence="18">
    <location>
        <begin position="112"/>
        <end position="116"/>
    </location>
    <ligand>
        <name>NAD(+)</name>
        <dbReference type="ChEBI" id="CHEBI:57540"/>
    </ligand>
</feature>
<keyword evidence="13 18" id="KW-0862">Zinc</keyword>
<evidence type="ECO:0000256" key="3">
    <source>
        <dbReference type="ARBA" id="ARBA00003485"/>
    </source>
</evidence>
<feature type="binding site" evidence="18">
    <location>
        <begin position="176"/>
        <end position="179"/>
    </location>
    <ligand>
        <name>NAD(+)</name>
        <dbReference type="ChEBI" id="CHEBI:57540"/>
    </ligand>
</feature>
<keyword evidence="16 18" id="KW-0456">Lyase</keyword>